<evidence type="ECO:0000259" key="2">
    <source>
        <dbReference type="Pfam" id="PF01348"/>
    </source>
</evidence>
<comment type="caution">
    <text evidence="3">The sequence shown here is derived from an EMBL/GenBank/DDBJ whole genome shotgun (WGS) entry which is preliminary data.</text>
</comment>
<evidence type="ECO:0000256" key="1">
    <source>
        <dbReference type="SAM" id="MobiDB-lite"/>
    </source>
</evidence>
<dbReference type="InterPro" id="IPR051083">
    <property type="entry name" value="GrpII_Intron_Splice-Mob/Def"/>
</dbReference>
<feature type="domain" description="Domain X" evidence="2">
    <location>
        <begin position="161"/>
        <end position="211"/>
    </location>
</feature>
<dbReference type="GO" id="GO:0006397">
    <property type="term" value="P:mRNA processing"/>
    <property type="evidence" value="ECO:0007669"/>
    <property type="project" value="InterPro"/>
</dbReference>
<dbReference type="Pfam" id="PF01348">
    <property type="entry name" value="Intron_maturas2"/>
    <property type="match status" value="1"/>
</dbReference>
<name>A0AAN7RGB7_TRANT</name>
<dbReference type="AlphaFoldDB" id="A0AAN7RGB7"/>
<dbReference type="PANTHER" id="PTHR34047">
    <property type="entry name" value="NUCLEAR INTRON MATURASE 1, MITOCHONDRIAL-RELATED"/>
    <property type="match status" value="1"/>
</dbReference>
<evidence type="ECO:0000313" key="3">
    <source>
        <dbReference type="EMBL" id="KAK4803057.1"/>
    </source>
</evidence>
<organism evidence="3 4">
    <name type="scientific">Trapa natans</name>
    <name type="common">Water chestnut</name>
    <dbReference type="NCBI Taxonomy" id="22666"/>
    <lineage>
        <taxon>Eukaryota</taxon>
        <taxon>Viridiplantae</taxon>
        <taxon>Streptophyta</taxon>
        <taxon>Embryophyta</taxon>
        <taxon>Tracheophyta</taxon>
        <taxon>Spermatophyta</taxon>
        <taxon>Magnoliopsida</taxon>
        <taxon>eudicotyledons</taxon>
        <taxon>Gunneridae</taxon>
        <taxon>Pentapetalae</taxon>
        <taxon>rosids</taxon>
        <taxon>malvids</taxon>
        <taxon>Myrtales</taxon>
        <taxon>Lythraceae</taxon>
        <taxon>Trapa</taxon>
    </lineage>
</organism>
<dbReference type="GO" id="GO:0005737">
    <property type="term" value="C:cytoplasm"/>
    <property type="evidence" value="ECO:0007669"/>
    <property type="project" value="UniProtKB-ARBA"/>
</dbReference>
<keyword evidence="4" id="KW-1185">Reference proteome</keyword>
<proteinExistence type="predicted"/>
<dbReference type="EMBL" id="JAXQNO010000002">
    <property type="protein sequence ID" value="KAK4803057.1"/>
    <property type="molecule type" value="Genomic_DNA"/>
</dbReference>
<feature type="region of interest" description="Disordered" evidence="1">
    <location>
        <begin position="49"/>
        <end position="73"/>
    </location>
</feature>
<reference evidence="3 4" key="1">
    <citation type="journal article" date="2023" name="Hortic Res">
        <title>Pangenome of water caltrop reveals structural variations and asymmetric subgenome divergence after allopolyploidization.</title>
        <authorList>
            <person name="Zhang X."/>
            <person name="Chen Y."/>
            <person name="Wang L."/>
            <person name="Yuan Y."/>
            <person name="Fang M."/>
            <person name="Shi L."/>
            <person name="Lu R."/>
            <person name="Comes H.P."/>
            <person name="Ma Y."/>
            <person name="Chen Y."/>
            <person name="Huang G."/>
            <person name="Zhou Y."/>
            <person name="Zheng Z."/>
            <person name="Qiu Y."/>
        </authorList>
    </citation>
    <scope>NUCLEOTIDE SEQUENCE [LARGE SCALE GENOMIC DNA]</scope>
    <source>
        <strain evidence="3">F231</strain>
    </source>
</reference>
<dbReference type="InterPro" id="IPR024937">
    <property type="entry name" value="Domain_X"/>
</dbReference>
<sequence>MPCSITGSSGVPGGLHYRDVEDKRMIDLIKSAIVTPVIATRIEDDKPKKKIKRKYHKKRALAEDEPKPDPYCGPDKTRKMDYIRYGGHILIGVRGPRADAATLRKQMIEFCDQRRVVYPTLSTLPLEARLSVRREWVHSCRLFHTNQAHSNAQMNKFLLTMVEWYRFADIRKKVVNFCSYIIRGSLAKLYAAKYKLRSRAKVYKIGSRNLSRPLKERKGQSPEYHNLLRMGLVESIDALQYTRMSLVPETDYSPFRSNWRPDHEKALMEYISLNYPKTFEEQQRCIHEQGLVLP</sequence>
<accession>A0AAN7RGB7</accession>
<protein>
    <recommendedName>
        <fullName evidence="2">Domain X domain-containing protein</fullName>
    </recommendedName>
</protein>
<feature type="compositionally biased region" description="Basic residues" evidence="1">
    <location>
        <begin position="49"/>
        <end position="59"/>
    </location>
</feature>
<gene>
    <name evidence="3" type="ORF">SAY86_001260</name>
</gene>
<dbReference type="Proteomes" id="UP001346149">
    <property type="component" value="Unassembled WGS sequence"/>
</dbReference>
<dbReference type="PANTHER" id="PTHR34047:SF1">
    <property type="entry name" value="NUCLEAR INTRON MATURASE 2, MITOCHONDRIAL"/>
    <property type="match status" value="1"/>
</dbReference>
<evidence type="ECO:0000313" key="4">
    <source>
        <dbReference type="Proteomes" id="UP001346149"/>
    </source>
</evidence>